<keyword evidence="3 10" id="KW-0227">DNA damage</keyword>
<reference evidence="13" key="1">
    <citation type="journal article" date="2019" name="Int. J. Syst. Evol. Microbiol.">
        <title>The Global Catalogue of Microorganisms (GCM) 10K type strain sequencing project: providing services to taxonomists for standard genome sequencing and annotation.</title>
        <authorList>
            <consortium name="The Broad Institute Genomics Platform"/>
            <consortium name="The Broad Institute Genome Sequencing Center for Infectious Disease"/>
            <person name="Wu L."/>
            <person name="Ma J."/>
        </authorList>
    </citation>
    <scope>NUCLEOTIDE SEQUENCE [LARGE SCALE GENOMIC DNA]</scope>
    <source>
        <strain evidence="13">CCUG 54939</strain>
    </source>
</reference>
<comment type="similarity">
    <text evidence="10">Belongs to the RecC family.</text>
</comment>
<dbReference type="GO" id="GO:0008854">
    <property type="term" value="F:exodeoxyribonuclease V activity"/>
    <property type="evidence" value="ECO:0007669"/>
    <property type="project" value="UniProtKB-EC"/>
</dbReference>
<dbReference type="InterPro" id="IPR027417">
    <property type="entry name" value="P-loop_NTPase"/>
</dbReference>
<keyword evidence="4 10" id="KW-0378">Hydrolase</keyword>
<dbReference type="InterPro" id="IPR006697">
    <property type="entry name" value="RecC"/>
</dbReference>
<evidence type="ECO:0000256" key="6">
    <source>
        <dbReference type="ARBA" id="ARBA00022839"/>
    </source>
</evidence>
<accession>A0ABV8CPP2</accession>
<keyword evidence="8 10" id="KW-0238">DNA-binding</keyword>
<name>A0ABV8CPP2_9GAMM</name>
<dbReference type="PANTHER" id="PTHR30591:SF1">
    <property type="entry name" value="RECBCD ENZYME SUBUNIT RECC"/>
    <property type="match status" value="1"/>
</dbReference>
<evidence type="ECO:0000256" key="4">
    <source>
        <dbReference type="ARBA" id="ARBA00022801"/>
    </source>
</evidence>
<dbReference type="InterPro" id="IPR041500">
    <property type="entry name" value="RecC_C"/>
</dbReference>
<comment type="caution">
    <text evidence="12">The sequence shown here is derived from an EMBL/GenBank/DDBJ whole genome shotgun (WGS) entry which is preliminary data.</text>
</comment>
<dbReference type="Pfam" id="PF17946">
    <property type="entry name" value="RecC_C"/>
    <property type="match status" value="1"/>
</dbReference>
<dbReference type="PANTHER" id="PTHR30591">
    <property type="entry name" value="RECBCD ENZYME SUBUNIT RECC"/>
    <property type="match status" value="1"/>
</dbReference>
<dbReference type="Gene3D" id="1.10.10.990">
    <property type="match status" value="1"/>
</dbReference>
<dbReference type="Gene3D" id="1.10.10.160">
    <property type="match status" value="1"/>
</dbReference>
<feature type="domain" description="RecC C-terminal" evidence="11">
    <location>
        <begin position="820"/>
        <end position="1041"/>
    </location>
</feature>
<comment type="function">
    <text evidence="10">A helicase/nuclease that prepares dsDNA breaks (DSB) for recombinational DNA repair. Binds to DSBs and unwinds DNA via a highly rapid and processive ATP-dependent bidirectional helicase activity. Unwinds dsDNA until it encounters a Chi (crossover hotspot instigator) sequence from the 3' direction. Cuts ssDNA a few nucleotides 3' to the Chi site. The properties and activities of the enzyme are changed at Chi. The Chi-altered holoenzyme produces a long 3'-ssDNA overhang and facilitates RecA-binding to the ssDNA for homologous DNA recombination and repair. Holoenzyme degrades any linearized DNA that is unable to undergo homologous recombination. In the holoenzyme this subunit recognizes the wild-type Chi sequence, and when added to isolated RecB increases its ATP-dependent helicase processivity.</text>
</comment>
<dbReference type="RefSeq" id="WP_377152262.1">
    <property type="nucleotide sequence ID" value="NZ_JBHSAF010000014.1"/>
</dbReference>
<protein>
    <recommendedName>
        <fullName evidence="10">RecBCD enzyme subunit RecC</fullName>
    </recommendedName>
    <alternativeName>
        <fullName evidence="10">Exonuclease V subunit RecC</fullName>
        <shortName evidence="10">ExoV subunit RecC</shortName>
    </alternativeName>
    <alternativeName>
        <fullName evidence="10">Helicase/nuclease RecBCD subunit RecC</fullName>
    </alternativeName>
</protein>
<evidence type="ECO:0000313" key="12">
    <source>
        <dbReference type="EMBL" id="MFC3913847.1"/>
    </source>
</evidence>
<evidence type="ECO:0000256" key="1">
    <source>
        <dbReference type="ARBA" id="ARBA00022722"/>
    </source>
</evidence>
<organism evidence="12 13">
    <name type="scientific">Pseudaeromonas sharmana</name>
    <dbReference type="NCBI Taxonomy" id="328412"/>
    <lineage>
        <taxon>Bacteria</taxon>
        <taxon>Pseudomonadati</taxon>
        <taxon>Pseudomonadota</taxon>
        <taxon>Gammaproteobacteria</taxon>
        <taxon>Aeromonadales</taxon>
        <taxon>Aeromonadaceae</taxon>
        <taxon>Pseudaeromonas</taxon>
    </lineage>
</organism>
<keyword evidence="6 10" id="KW-0269">Exonuclease</keyword>
<dbReference type="SUPFAM" id="SSF52540">
    <property type="entry name" value="P-loop containing nucleoside triphosphate hydrolases"/>
    <property type="match status" value="2"/>
</dbReference>
<dbReference type="HAMAP" id="MF_01486">
    <property type="entry name" value="RecC"/>
    <property type="match status" value="1"/>
</dbReference>
<evidence type="ECO:0000256" key="2">
    <source>
        <dbReference type="ARBA" id="ARBA00022741"/>
    </source>
</evidence>
<dbReference type="InterPro" id="IPR011335">
    <property type="entry name" value="Restrct_endonuc-II-like"/>
</dbReference>
<keyword evidence="13" id="KW-1185">Reference proteome</keyword>
<evidence type="ECO:0000313" key="13">
    <source>
        <dbReference type="Proteomes" id="UP001595692"/>
    </source>
</evidence>
<evidence type="ECO:0000256" key="5">
    <source>
        <dbReference type="ARBA" id="ARBA00022806"/>
    </source>
</evidence>
<comment type="miscellaneous">
    <text evidence="10">In the RecBCD complex, RecB has a slow 3'-5' helicase, an exonuclease activity and loads RecA onto ssDNA, RecD has a fast 5'-3' helicase activity, while RecC stimulates the ATPase and processivity of the RecB helicase and contributes to recognition of the Chi site.</text>
</comment>
<dbReference type="Pfam" id="PF04257">
    <property type="entry name" value="Exonuc_V_gamma"/>
    <property type="match status" value="1"/>
</dbReference>
<dbReference type="Proteomes" id="UP001595692">
    <property type="component" value="Unassembled WGS sequence"/>
</dbReference>
<dbReference type="InterPro" id="IPR013986">
    <property type="entry name" value="DExx_box_DNA_helicase_dom_sf"/>
</dbReference>
<keyword evidence="1 10" id="KW-0540">Nuclease</keyword>
<dbReference type="CDD" id="cd22353">
    <property type="entry name" value="RecC_C-like"/>
    <property type="match status" value="1"/>
</dbReference>
<proteinExistence type="inferred from homology"/>
<evidence type="ECO:0000256" key="7">
    <source>
        <dbReference type="ARBA" id="ARBA00022840"/>
    </source>
</evidence>
<keyword evidence="5 10" id="KW-0347">Helicase</keyword>
<evidence type="ECO:0000256" key="9">
    <source>
        <dbReference type="ARBA" id="ARBA00023204"/>
    </source>
</evidence>
<evidence type="ECO:0000259" key="11">
    <source>
        <dbReference type="Pfam" id="PF17946"/>
    </source>
</evidence>
<sequence>MLTLHVSNQLSVLRTMLVHLLKVAPLTNPLAREQILVQSPGMAQWLRLELANEFGIAANVEFPLPASFIWQMFTRVLDDVPATSPYNKATMSWHLMVLLPGMLSEPSFSPLRHYLLPDEQPMDALRLWQLCQQIADLFDQYLVYRPDWIAAWEQGEGLAPELASASEQQWQPVLWRALVDRIVPQAGSGYHRANLFADFIEALNHRQDLAQRLPARVLVFGISALPPRYVEALQQLGRQIDVHLFITNPCRHYWGDILDRRTLSRLAQRLKPGQDIDSYQGAVNPLLASMGKQGRDYLQQLLELEANEISFFDDRCDEQAALPPLLGRLQQDVLTLTDRGSGHYDPDSSRHKTQIDPADRSLQIHACHGTLRELEVLHDQLLAMFEADPSLTPKDVVVMMPDVNAYSPAIQAVFGARGLIPYAISDRSVSQENPLLLSLLALLHLPESRLGVGEVLSILEVPAVLARFELDDSSFHALRRWVDAAGVRWGLNDADPERFNLPQLSANSWLFGLRRMLLGYGMGDGEPVAGILPFAELEGQAAVNLGKLAAFIETLEQWLPVLQQPAPLSEWRERLLALMASFYRPDEHDERALETVHSLLQEWLQCQHEAGFTAPLTPALFYDLMKQALSNQRSSQRFLAGQVNFCTLMPMRSIPFRQVCLLGMNDGVYPRTLTPMGFDLLAVAPRRGDRSRRDDDRYLFLEALLSAQQGLYISYQGFSVQDNSPRVPSVLLAELLDYCQQGFVLAGDEALADELAAKRLVRHLTVNHPLTPYSPRYFYPEPDSRLFTYAEQWLPALRPKTGQRPFQGSPLPLPAEWGDPLELAELLRFYRQPARYFLNRRLKVWFEPLEGALDENEPFTLDTLQLFELKRGLLEGYLQQQDLTRHRQRLLLSGQLPQGEFGRQLLEEYDAQMRAMADRIQPYWQGVVQHREVNLDLQLCRPDGTPLAPLQGWLALQGAHQLYYKPGNLHGRDLLQVWIQHLCLALSGGGDSLLFDSSKQWRLLAVAPQQAHQALQALVQDWQRGLTQPLPLFAKTAWAWYGKWLAEGDSDAAATAARAQFNDGFDRPGEGADPYVRRCFPELDDATLEAMAALAECHLAPLSAHLQPLEISA</sequence>
<keyword evidence="2 10" id="KW-0547">Nucleotide-binding</keyword>
<dbReference type="Gene3D" id="3.40.50.300">
    <property type="entry name" value="P-loop containing nucleotide triphosphate hydrolases"/>
    <property type="match status" value="2"/>
</dbReference>
<evidence type="ECO:0000256" key="8">
    <source>
        <dbReference type="ARBA" id="ARBA00023125"/>
    </source>
</evidence>
<evidence type="ECO:0000256" key="3">
    <source>
        <dbReference type="ARBA" id="ARBA00022763"/>
    </source>
</evidence>
<dbReference type="SUPFAM" id="SSF52980">
    <property type="entry name" value="Restriction endonuclease-like"/>
    <property type="match status" value="1"/>
</dbReference>
<keyword evidence="7 10" id="KW-0067">ATP-binding</keyword>
<dbReference type="Gene3D" id="3.40.50.10930">
    <property type="match status" value="1"/>
</dbReference>
<keyword evidence="9 10" id="KW-0234">DNA repair</keyword>
<dbReference type="NCBIfam" id="TIGR01450">
    <property type="entry name" value="recC"/>
    <property type="match status" value="1"/>
</dbReference>
<dbReference type="EMBL" id="JBHSAF010000014">
    <property type="protein sequence ID" value="MFC3913847.1"/>
    <property type="molecule type" value="Genomic_DNA"/>
</dbReference>
<evidence type="ECO:0000256" key="10">
    <source>
        <dbReference type="HAMAP-Rule" id="MF_01486"/>
    </source>
</evidence>
<comment type="subunit">
    <text evidence="10">Heterotrimer of RecB, RecC and RecD. All subunits contribute to DNA-binding.</text>
</comment>
<dbReference type="PIRSF" id="PIRSF000980">
    <property type="entry name" value="RecC"/>
    <property type="match status" value="1"/>
</dbReference>
<gene>
    <name evidence="10 12" type="primary">recC</name>
    <name evidence="12" type="ORF">ACFOSS_10260</name>
</gene>